<dbReference type="PANTHER" id="PTHR46796">
    <property type="entry name" value="HTH-TYPE TRANSCRIPTIONAL ACTIVATOR RHAS-RELATED"/>
    <property type="match status" value="1"/>
</dbReference>
<dbReference type="EMBL" id="SHKW01000001">
    <property type="protein sequence ID" value="RZU40304.1"/>
    <property type="molecule type" value="Genomic_DNA"/>
</dbReference>
<dbReference type="Pfam" id="PF12833">
    <property type="entry name" value="HTH_18"/>
    <property type="match status" value="1"/>
</dbReference>
<evidence type="ECO:0000256" key="1">
    <source>
        <dbReference type="ARBA" id="ARBA00023015"/>
    </source>
</evidence>
<dbReference type="AlphaFoldDB" id="A0A4Q7YSS5"/>
<dbReference type="RefSeq" id="WP_165419981.1">
    <property type="nucleotide sequence ID" value="NZ_SHKW01000001.1"/>
</dbReference>
<dbReference type="Gene3D" id="1.10.10.60">
    <property type="entry name" value="Homeodomain-like"/>
    <property type="match status" value="2"/>
</dbReference>
<evidence type="ECO:0000313" key="6">
    <source>
        <dbReference type="Proteomes" id="UP000292958"/>
    </source>
</evidence>
<dbReference type="PROSITE" id="PS01124">
    <property type="entry name" value="HTH_ARAC_FAMILY_2"/>
    <property type="match status" value="1"/>
</dbReference>
<evidence type="ECO:0000313" key="5">
    <source>
        <dbReference type="EMBL" id="RZU40304.1"/>
    </source>
</evidence>
<feature type="domain" description="HTH araC/xylS-type" evidence="4">
    <location>
        <begin position="187"/>
        <end position="285"/>
    </location>
</feature>
<dbReference type="InterPro" id="IPR009057">
    <property type="entry name" value="Homeodomain-like_sf"/>
</dbReference>
<keyword evidence="6" id="KW-1185">Reference proteome</keyword>
<evidence type="ECO:0000256" key="3">
    <source>
        <dbReference type="ARBA" id="ARBA00023163"/>
    </source>
</evidence>
<gene>
    <name evidence="5" type="ORF">BDD14_1750</name>
</gene>
<reference evidence="5 6" key="1">
    <citation type="submission" date="2019-02" db="EMBL/GenBank/DDBJ databases">
        <title>Genomic Encyclopedia of Archaeal and Bacterial Type Strains, Phase II (KMG-II): from individual species to whole genera.</title>
        <authorList>
            <person name="Goeker M."/>
        </authorList>
    </citation>
    <scope>NUCLEOTIDE SEQUENCE [LARGE SCALE GENOMIC DNA]</scope>
    <source>
        <strain evidence="5 6">DSM 18101</strain>
    </source>
</reference>
<comment type="caution">
    <text evidence="5">The sequence shown here is derived from an EMBL/GenBank/DDBJ whole genome shotgun (WGS) entry which is preliminary data.</text>
</comment>
<dbReference type="GO" id="GO:0003700">
    <property type="term" value="F:DNA-binding transcription factor activity"/>
    <property type="evidence" value="ECO:0007669"/>
    <property type="project" value="InterPro"/>
</dbReference>
<dbReference type="PANTHER" id="PTHR46796:SF14">
    <property type="entry name" value="TRANSCRIPTIONAL REGULATORY PROTEIN"/>
    <property type="match status" value="1"/>
</dbReference>
<keyword evidence="3" id="KW-0804">Transcription</keyword>
<dbReference type="SUPFAM" id="SSF46689">
    <property type="entry name" value="Homeodomain-like"/>
    <property type="match status" value="2"/>
</dbReference>
<dbReference type="InterPro" id="IPR020449">
    <property type="entry name" value="Tscrpt_reg_AraC-type_HTH"/>
</dbReference>
<keyword evidence="1" id="KW-0805">Transcription regulation</keyword>
<keyword evidence="2" id="KW-0238">DNA-binding</keyword>
<evidence type="ECO:0000256" key="2">
    <source>
        <dbReference type="ARBA" id="ARBA00023125"/>
    </source>
</evidence>
<dbReference type="InterPro" id="IPR018060">
    <property type="entry name" value="HTH_AraC"/>
</dbReference>
<dbReference type="GO" id="GO:0043565">
    <property type="term" value="F:sequence-specific DNA binding"/>
    <property type="evidence" value="ECO:0007669"/>
    <property type="project" value="InterPro"/>
</dbReference>
<dbReference type="PRINTS" id="PR00032">
    <property type="entry name" value="HTHARAC"/>
</dbReference>
<proteinExistence type="predicted"/>
<dbReference type="InterPro" id="IPR050204">
    <property type="entry name" value="AraC_XylS_family_regulators"/>
</dbReference>
<protein>
    <submittedName>
        <fullName evidence="5">AraC family transcriptional regulator</fullName>
    </submittedName>
</protein>
<evidence type="ECO:0000259" key="4">
    <source>
        <dbReference type="PROSITE" id="PS01124"/>
    </source>
</evidence>
<organism evidence="5 6">
    <name type="scientific">Edaphobacter modestus</name>
    <dbReference type="NCBI Taxonomy" id="388466"/>
    <lineage>
        <taxon>Bacteria</taxon>
        <taxon>Pseudomonadati</taxon>
        <taxon>Acidobacteriota</taxon>
        <taxon>Terriglobia</taxon>
        <taxon>Terriglobales</taxon>
        <taxon>Acidobacteriaceae</taxon>
        <taxon>Edaphobacter</taxon>
    </lineage>
</organism>
<dbReference type="Proteomes" id="UP000292958">
    <property type="component" value="Unassembled WGS sequence"/>
</dbReference>
<accession>A0A4Q7YSS5</accession>
<name>A0A4Q7YSS5_9BACT</name>
<dbReference type="SMART" id="SM00342">
    <property type="entry name" value="HTH_ARAC"/>
    <property type="match status" value="1"/>
</dbReference>
<sequence length="286" mass="31640">MAIRDGEKKPLFDSDLQGALSPSPSLLIEKHEICQTDWQTVILPDQVLTLYMKRCGVEYGSRAGDLRGLVLTKGCVVIEKRACEQIFRLDSPTSTLTVRLSDSALTQAAEASPGIRDCVPTDRAARDRRLSSLLYALECERIYGYSAGRLFVDGIEQALAAILVNYDGIACRAAQVFKGGLAPYRMKRVNEFIHARIEEEISLSELAQAAGLSPSHFCSLFRKTLGTTPHQFVLGRRIQHAKTLLSDPSRSILDVALASGFRTHQHFSRIFHRFTGASPSGYRAQL</sequence>